<proteinExistence type="predicted"/>
<sequence length="126" mass="14352">MGQEVPVKVLEVDRQGRIRLSIKKRLSSLNLLQHRKLRLLNRRVRLPLPSAAAGAFNRAGRSFNRGLREWEMKPFLRWCFVATALTLAGCSNTSWRKSEVLAVPLQPTLQQEVILARRNKSLPVGL</sequence>
<organism evidence="2 3">
    <name type="scientific">Escherichia coli</name>
    <dbReference type="NCBI Taxonomy" id="562"/>
    <lineage>
        <taxon>Bacteria</taxon>
        <taxon>Pseudomonadati</taxon>
        <taxon>Pseudomonadota</taxon>
        <taxon>Gammaproteobacteria</taxon>
        <taxon>Enterobacterales</taxon>
        <taxon>Enterobacteriaceae</taxon>
        <taxon>Escherichia</taxon>
    </lineage>
</organism>
<gene>
    <name evidence="2" type="primary">nlpI_3</name>
    <name evidence="2" type="ORF">NCTC11341_01728</name>
</gene>
<evidence type="ECO:0000259" key="1">
    <source>
        <dbReference type="PROSITE" id="PS50126"/>
    </source>
</evidence>
<dbReference type="PROSITE" id="PS50126">
    <property type="entry name" value="S1"/>
    <property type="match status" value="1"/>
</dbReference>
<dbReference type="EMBL" id="UGBT01000002">
    <property type="protein sequence ID" value="STH70182.1"/>
    <property type="molecule type" value="Genomic_DNA"/>
</dbReference>
<dbReference type="GO" id="GO:0003676">
    <property type="term" value="F:nucleic acid binding"/>
    <property type="evidence" value="ECO:0007669"/>
    <property type="project" value="InterPro"/>
</dbReference>
<evidence type="ECO:0000313" key="2">
    <source>
        <dbReference type="EMBL" id="STH70182.1"/>
    </source>
</evidence>
<dbReference type="AlphaFoldDB" id="A0A376NW23"/>
<name>A0A376NW23_ECOLX</name>
<reference evidence="2 3" key="1">
    <citation type="submission" date="2018-06" db="EMBL/GenBank/DDBJ databases">
        <authorList>
            <consortium name="Pathogen Informatics"/>
            <person name="Doyle S."/>
        </authorList>
    </citation>
    <scope>NUCLEOTIDE SEQUENCE [LARGE SCALE GENOMIC DNA]</scope>
    <source>
        <strain evidence="2 3">NCTC11341</strain>
    </source>
</reference>
<protein>
    <submittedName>
        <fullName evidence="2">Lipoprotein NlpI</fullName>
    </submittedName>
</protein>
<accession>A0A376NW23</accession>
<evidence type="ECO:0000313" key="3">
    <source>
        <dbReference type="Proteomes" id="UP000254428"/>
    </source>
</evidence>
<keyword evidence="2" id="KW-0449">Lipoprotein</keyword>
<dbReference type="Proteomes" id="UP000254428">
    <property type="component" value="Unassembled WGS sequence"/>
</dbReference>
<feature type="domain" description="S1 motif" evidence="1">
    <location>
        <begin position="1"/>
        <end position="23"/>
    </location>
</feature>
<dbReference type="InterPro" id="IPR003029">
    <property type="entry name" value="S1_domain"/>
</dbReference>